<dbReference type="EMBL" id="CAXKWB010007244">
    <property type="protein sequence ID" value="CAL4086230.1"/>
    <property type="molecule type" value="Genomic_DNA"/>
</dbReference>
<gene>
    <name evidence="2" type="ORF">MNOR_LOCUS12947</name>
</gene>
<protein>
    <recommendedName>
        <fullName evidence="1">Mitochondrial splicing suppressor 51-like C-terminal domain-containing protein</fullName>
    </recommendedName>
</protein>
<accession>A0AAV2QI34</accession>
<dbReference type="Proteomes" id="UP001497623">
    <property type="component" value="Unassembled WGS sequence"/>
</dbReference>
<keyword evidence="3" id="KW-1185">Reference proteome</keyword>
<organism evidence="2 3">
    <name type="scientific">Meganyctiphanes norvegica</name>
    <name type="common">Northern krill</name>
    <name type="synonym">Thysanopoda norvegica</name>
    <dbReference type="NCBI Taxonomy" id="48144"/>
    <lineage>
        <taxon>Eukaryota</taxon>
        <taxon>Metazoa</taxon>
        <taxon>Ecdysozoa</taxon>
        <taxon>Arthropoda</taxon>
        <taxon>Crustacea</taxon>
        <taxon>Multicrustacea</taxon>
        <taxon>Malacostraca</taxon>
        <taxon>Eumalacostraca</taxon>
        <taxon>Eucarida</taxon>
        <taxon>Euphausiacea</taxon>
        <taxon>Euphausiidae</taxon>
        <taxon>Meganyctiphanes</taxon>
    </lineage>
</organism>
<sequence length="308" mass="35752">IQDAEHWSEGCDVLYGCAMANLYLKQNRQLEIPDNLLKEANLNDGLEFDKVSKLTKYSSEKWLKTIVNLINERLAVPLTIYHALKKLKIGEQKKSLSEITSLTIHIVHHTPMLDSRMWEFFLHQLPNLVELNISFISENMRICNNFNCNLLKERCSDCKSKQRVITYNTHPIHYHEYFSSDDYIHPDVVAVFDIDNELMISCNPSPAKEPNIVCKGVEKRIQTDFYNEKAARFTSTRNMTYSKDTIVLLTDSTEDNFERLMKSFHNARPIKVLLPVQKNPFCGFSTKRGPFDFTYNVMENICAIQGKK</sequence>
<evidence type="ECO:0000259" key="1">
    <source>
        <dbReference type="Pfam" id="PF20179"/>
    </source>
</evidence>
<evidence type="ECO:0000313" key="2">
    <source>
        <dbReference type="EMBL" id="CAL4086230.1"/>
    </source>
</evidence>
<dbReference type="Pfam" id="PF20179">
    <property type="entry name" value="MSS51_C"/>
    <property type="match status" value="1"/>
</dbReference>
<reference evidence="2 3" key="1">
    <citation type="submission" date="2024-05" db="EMBL/GenBank/DDBJ databases">
        <authorList>
            <person name="Wallberg A."/>
        </authorList>
    </citation>
    <scope>NUCLEOTIDE SEQUENCE [LARGE SCALE GENOMIC DNA]</scope>
</reference>
<dbReference type="PANTHER" id="PTHR28069">
    <property type="entry name" value="GH20023P"/>
    <property type="match status" value="1"/>
</dbReference>
<comment type="caution">
    <text evidence="2">The sequence shown here is derived from an EMBL/GenBank/DDBJ whole genome shotgun (WGS) entry which is preliminary data.</text>
</comment>
<dbReference type="AlphaFoldDB" id="A0AAV2QI34"/>
<proteinExistence type="predicted"/>
<feature type="non-terminal residue" evidence="2">
    <location>
        <position position="1"/>
    </location>
</feature>
<dbReference type="PANTHER" id="PTHR28069:SF2">
    <property type="entry name" value="GH20023P"/>
    <property type="match status" value="1"/>
</dbReference>
<name>A0AAV2QI34_MEGNR</name>
<evidence type="ECO:0000313" key="3">
    <source>
        <dbReference type="Proteomes" id="UP001497623"/>
    </source>
</evidence>
<feature type="domain" description="Mitochondrial splicing suppressor 51-like C-terminal" evidence="1">
    <location>
        <begin position="77"/>
        <end position="283"/>
    </location>
</feature>
<dbReference type="InterPro" id="IPR046824">
    <property type="entry name" value="Mss51-like_C"/>
</dbReference>